<dbReference type="SUPFAM" id="SSF56801">
    <property type="entry name" value="Acetyl-CoA synthetase-like"/>
    <property type="match status" value="2"/>
</dbReference>
<dbReference type="InterPro" id="IPR045851">
    <property type="entry name" value="AMP-bd_C_sf"/>
</dbReference>
<keyword evidence="2" id="KW-0472">Membrane</keyword>
<dbReference type="Proteomes" id="UP000604046">
    <property type="component" value="Unassembled WGS sequence"/>
</dbReference>
<dbReference type="GO" id="GO:0043041">
    <property type="term" value="P:amino acid activation for nonribosomal peptide biosynthetic process"/>
    <property type="evidence" value="ECO:0007669"/>
    <property type="project" value="TreeGrafter"/>
</dbReference>
<evidence type="ECO:0000256" key="1">
    <source>
        <dbReference type="SAM" id="MobiDB-lite"/>
    </source>
</evidence>
<keyword evidence="5" id="KW-1185">Reference proteome</keyword>
<evidence type="ECO:0000313" key="4">
    <source>
        <dbReference type="EMBL" id="CAE7340998.1"/>
    </source>
</evidence>
<gene>
    <name evidence="4" type="primary">novH</name>
    <name evidence="4" type="ORF">SNAT2548_LOCUS17842</name>
</gene>
<reference evidence="4" key="1">
    <citation type="submission" date="2021-02" db="EMBL/GenBank/DDBJ databases">
        <authorList>
            <person name="Dougan E. K."/>
            <person name="Rhodes N."/>
            <person name="Thang M."/>
            <person name="Chan C."/>
        </authorList>
    </citation>
    <scope>NUCLEOTIDE SEQUENCE</scope>
</reference>
<dbReference type="InterPro" id="IPR020845">
    <property type="entry name" value="AMP-binding_CS"/>
</dbReference>
<accession>A0A812PBE1</accession>
<feature type="transmembrane region" description="Helical" evidence="2">
    <location>
        <begin position="1382"/>
        <end position="1405"/>
    </location>
</feature>
<dbReference type="PROSITE" id="PS00455">
    <property type="entry name" value="AMP_BINDING"/>
    <property type="match status" value="1"/>
</dbReference>
<comment type="caution">
    <text evidence="4">The sequence shown here is derived from an EMBL/GenBank/DDBJ whole genome shotgun (WGS) entry which is preliminary data.</text>
</comment>
<dbReference type="Gene3D" id="3.40.50.12780">
    <property type="entry name" value="N-terminal domain of ligase-like"/>
    <property type="match status" value="2"/>
</dbReference>
<dbReference type="PANTHER" id="PTHR45527:SF1">
    <property type="entry name" value="FATTY ACID SYNTHASE"/>
    <property type="match status" value="1"/>
</dbReference>
<sequence>MMDLMELDIAPFAGEQFAQGEETNLAELLLTAARDSPDGVCLEGEEGEGAGAHTFAQLAGIVTPLRQVLRRLLRSLESTTSASKSKKSGEDRVEPVEPHQRRWDEHVVIIVLDRGMTSIAAAHAVMLEGCAYNAFDVSDPVEKLRSWVEVSSPPVMISSRSVLQRLGLTDVAATLGDYPRMVLDVDAALRKGGGHVSIPPRCSLEDLERLAYLIFTSGSTGKPKAVMVRHKSALNVVRIWRAYVDLQADDRFAQVASMSWDVHIIEVYGAMAARATSVTCPDLIKKSGPDMLKWLRQKRITGMSVVPSHLRSISGSGDVSMSRAGLPQLRIVDVGGEALGADVVNTWAEGRRLFNSYGPSEISVVCTGGYVKPGDVITIGKELPTYGVHILDPESWAVQAPGQRGVLFISGIGLARGYLQEEEKTRQKFVHVPGLGRVYNTGDLASRDAEGRIHFHGRVDWQVKVRGIRIELEALEQAILELDAVSHCEARVVNEELSLLVSLREGDAIHRNADVEGQLKAKALSLGRGYMLSRVKLVRDADWKFNTSGKLLRNVVPLDSSDSSAQKAENPEDAAEAFDGTGASELELQLAASLGPTLQVKCWNRLSHFQEDLSVDSAGFGKFVTALKRLDSPRLQRVNFQMLYDHPSIAALAKALANLQFEDADSEGEDLLEEGALPTFPSSEEADFMGRFVELLRRVPHAICIEEGSFSATYCHVFHKALAFQRMLRRRSSGSVAVSQPLVAVCFRSVVDLVAGMLATLFEGFACCVLEFTSPGDIIDRLRAVQPLAVLGNGADMFRPVVEHLATQAQGPVWVDVREATRQMLQLTRPLKPRSASPGFVHLATESNLKELEADCLALSGLRSSMSAWRQQLPLEVGTRFLSTLPVGDASGLVALWSSLSAGATFVTSNPFQPSQAVSPLALSISDKRPAILACTARELAATSAEVQPQGSQGLQTLCISHGGRSGDLKGLALNCGGVRLLSVEGLSDPAAFEASADDLVNSESQASEDLAPTLHRQSSAQSTQSTMTSLADYVLQLSVDQSKHWGNRAWPRLCAVVQGVLIFSQPFFVASRLLIAERVLLPFALSMPLSVALMVLVALLVAEQFLRFGVLFVAKWLLIGRYRPGEFDIYSMMYLRHWIVEHLAKGSIVGQNAHQGSSLAFLFVRNLALKALGARTSVSAVLTARVVAYDLVSVGELATVHGPRHLTAVSYSDRSMRLDAVSVGAGAYIGPNCTLEPGCTVRAGAYVEPLSSVRKGQTVSGRANGVPAVEVAHRELSRTPKPEEVASFVRWAASFSTGYWLLMLPQAVLPLVLVVLMKTLGDMGGMGGMGDMAMSDGQGAEESMGMLAPLELLGPVPDALSGTASGAFDALPPMLMDRLQWLPIVAFFASMMSTIFQLSFTIVLCRLLPKVRPPCSFSLASLRAQVAALKMSMTLASSEMLADASIVPAFIRLCGAKFGHGCAMGLQVTLPETLEVGDRCFFATGNILTSVDVDLGRFNVPCVTVMGDRTFLGNHNHLPQGLPEGCFCGVGTWLSERPKDENTSYFGNPAIKFRRVSEGAKVIQGPEAASWQARAWHHFSTSIMDVFLYRGVQGSTVAIAFYLGRFACPYISKWWEVLALLGIYTASSLTSWYLFSVLLGNALFNGNAPASNAYYSTAVTRWFTALTAQQRVFKLPFQTAGSCWQAPILRLLGAKIGRRFFCLNELVLVDAPFTQIGDDVTVDYDGQVRCHSFEDFRLKFKRYTIGSKVRIMAGASVAMCDAGDGAVLRPGSITWKGTDLAPETTYDGAPAESLDPEKGEVKQWTSK</sequence>
<dbReference type="InterPro" id="IPR000873">
    <property type="entry name" value="AMP-dep_synth/lig_dom"/>
</dbReference>
<dbReference type="Pfam" id="PF00501">
    <property type="entry name" value="AMP-binding"/>
    <property type="match status" value="1"/>
</dbReference>
<dbReference type="InterPro" id="IPR011004">
    <property type="entry name" value="Trimer_LpxA-like_sf"/>
</dbReference>
<dbReference type="Gene3D" id="3.30.300.30">
    <property type="match status" value="1"/>
</dbReference>
<feature type="transmembrane region" description="Helical" evidence="2">
    <location>
        <begin position="1615"/>
        <end position="1636"/>
    </location>
</feature>
<feature type="region of interest" description="Disordered" evidence="1">
    <location>
        <begin position="1785"/>
        <end position="1808"/>
    </location>
</feature>
<name>A0A812PBE1_9DINO</name>
<evidence type="ECO:0000256" key="2">
    <source>
        <dbReference type="SAM" id="Phobius"/>
    </source>
</evidence>
<dbReference type="PANTHER" id="PTHR45527">
    <property type="entry name" value="NONRIBOSOMAL PEPTIDE SYNTHETASE"/>
    <property type="match status" value="1"/>
</dbReference>
<dbReference type="GO" id="GO:0005737">
    <property type="term" value="C:cytoplasm"/>
    <property type="evidence" value="ECO:0007669"/>
    <property type="project" value="TreeGrafter"/>
</dbReference>
<dbReference type="EMBL" id="CAJNDS010002125">
    <property type="protein sequence ID" value="CAE7340998.1"/>
    <property type="molecule type" value="Genomic_DNA"/>
</dbReference>
<proteinExistence type="predicted"/>
<evidence type="ECO:0000259" key="3">
    <source>
        <dbReference type="Pfam" id="PF00501"/>
    </source>
</evidence>
<feature type="transmembrane region" description="Helical" evidence="2">
    <location>
        <begin position="1300"/>
        <end position="1318"/>
    </location>
</feature>
<dbReference type="InterPro" id="IPR042099">
    <property type="entry name" value="ANL_N_sf"/>
</dbReference>
<dbReference type="GO" id="GO:0044550">
    <property type="term" value="P:secondary metabolite biosynthetic process"/>
    <property type="evidence" value="ECO:0007669"/>
    <property type="project" value="TreeGrafter"/>
</dbReference>
<keyword evidence="2" id="KW-0812">Transmembrane</keyword>
<keyword evidence="2" id="KW-1133">Transmembrane helix</keyword>
<dbReference type="Gene3D" id="2.160.10.10">
    <property type="entry name" value="Hexapeptide repeat proteins"/>
    <property type="match status" value="2"/>
</dbReference>
<feature type="domain" description="AMP-dependent synthetase/ligase" evidence="3">
    <location>
        <begin position="106"/>
        <end position="419"/>
    </location>
</feature>
<organism evidence="4 5">
    <name type="scientific">Symbiodinium natans</name>
    <dbReference type="NCBI Taxonomy" id="878477"/>
    <lineage>
        <taxon>Eukaryota</taxon>
        <taxon>Sar</taxon>
        <taxon>Alveolata</taxon>
        <taxon>Dinophyceae</taxon>
        <taxon>Suessiales</taxon>
        <taxon>Symbiodiniaceae</taxon>
        <taxon>Symbiodinium</taxon>
    </lineage>
</organism>
<feature type="transmembrane region" description="Helical" evidence="2">
    <location>
        <begin position="1081"/>
        <end position="1100"/>
    </location>
</feature>
<dbReference type="OrthoDB" id="419669at2759"/>
<evidence type="ECO:0000313" key="5">
    <source>
        <dbReference type="Proteomes" id="UP000604046"/>
    </source>
</evidence>
<protein>
    <submittedName>
        <fullName evidence="4">NovH protein</fullName>
    </submittedName>
</protein>
<dbReference type="SUPFAM" id="SSF51161">
    <property type="entry name" value="Trimeric LpxA-like enzymes"/>
    <property type="match status" value="3"/>
</dbReference>
<dbReference type="GO" id="GO:0031177">
    <property type="term" value="F:phosphopantetheine binding"/>
    <property type="evidence" value="ECO:0007669"/>
    <property type="project" value="TreeGrafter"/>
</dbReference>